<organism evidence="2 3">
    <name type="scientific">Isoalcanivorax pacificus W11-5</name>
    <dbReference type="NCBI Taxonomy" id="391936"/>
    <lineage>
        <taxon>Bacteria</taxon>
        <taxon>Pseudomonadati</taxon>
        <taxon>Pseudomonadota</taxon>
        <taxon>Gammaproteobacteria</taxon>
        <taxon>Oceanospirillales</taxon>
        <taxon>Alcanivoracaceae</taxon>
        <taxon>Isoalcanivorax</taxon>
    </lineage>
</organism>
<keyword evidence="3" id="KW-1185">Reference proteome</keyword>
<evidence type="ECO:0000313" key="3">
    <source>
        <dbReference type="Proteomes" id="UP000006764"/>
    </source>
</evidence>
<evidence type="ECO:0000256" key="1">
    <source>
        <dbReference type="SAM" id="SignalP"/>
    </source>
</evidence>
<dbReference type="KEGG" id="apac:S7S_13360"/>
<dbReference type="OrthoDB" id="6077172at2"/>
<accession>A0A0B4XLE3</accession>
<dbReference type="Proteomes" id="UP000006764">
    <property type="component" value="Chromosome"/>
</dbReference>
<keyword evidence="1" id="KW-0732">Signal</keyword>
<gene>
    <name evidence="2" type="ORF">S7S_13360</name>
</gene>
<feature type="chain" id="PRO_5002097282" evidence="1">
    <location>
        <begin position="22"/>
        <end position="135"/>
    </location>
</feature>
<dbReference type="AlphaFoldDB" id="A0A0B4XLE3"/>
<dbReference type="HOGENOM" id="CLU_1881366_0_0_6"/>
<proteinExistence type="predicted"/>
<name>A0A0B4XLE3_9GAMM</name>
<dbReference type="RefSeq" id="WP_008734246.1">
    <property type="nucleotide sequence ID" value="NZ_CP004387.1"/>
</dbReference>
<reference evidence="2 3" key="1">
    <citation type="journal article" date="2012" name="J. Bacteriol.">
        <title>Genome sequence of an alkane-degrading bacterium, Alcanivorax pacificus type strain W11-5, isolated from deep sea sediment.</title>
        <authorList>
            <person name="Lai Q."/>
            <person name="Shao Z."/>
        </authorList>
    </citation>
    <scope>NUCLEOTIDE SEQUENCE [LARGE SCALE GENOMIC DNA]</scope>
    <source>
        <strain evidence="2 3">W11-5</strain>
    </source>
</reference>
<feature type="signal peptide" evidence="1">
    <location>
        <begin position="1"/>
        <end position="21"/>
    </location>
</feature>
<sequence>MKKLALNSLLAITTMAWLGQAAPTAADTKRDGSRRSHTEEVRVVATAQRNRFSAGDRAVLRNHVRELGALPRASVAVSAGQTLGFDLLRSARTLPGHVISQLSPMDADITVLLIQDHVVRLRRSDHTVLDVMLPA</sequence>
<protein>
    <submittedName>
        <fullName evidence="2">Uncharacterized protein</fullName>
    </submittedName>
</protein>
<dbReference type="EMBL" id="CP004387">
    <property type="protein sequence ID" value="AJD49084.1"/>
    <property type="molecule type" value="Genomic_DNA"/>
</dbReference>
<evidence type="ECO:0000313" key="2">
    <source>
        <dbReference type="EMBL" id="AJD49084.1"/>
    </source>
</evidence>